<dbReference type="InterPro" id="IPR038717">
    <property type="entry name" value="Tc1-like_DDE_dom"/>
</dbReference>
<evidence type="ECO:0000259" key="1">
    <source>
        <dbReference type="Pfam" id="PF13358"/>
    </source>
</evidence>
<dbReference type="Gene3D" id="3.30.420.10">
    <property type="entry name" value="Ribonuclease H-like superfamily/Ribonuclease H"/>
    <property type="match status" value="1"/>
</dbReference>
<name>A0A2K2F7C0_9CLOT</name>
<gene>
    <name evidence="2" type="ORF">CDQ84_18525</name>
</gene>
<dbReference type="GO" id="GO:0003676">
    <property type="term" value="F:nucleic acid binding"/>
    <property type="evidence" value="ECO:0007669"/>
    <property type="project" value="InterPro"/>
</dbReference>
<dbReference type="AlphaFoldDB" id="A0A2K2F7C0"/>
<dbReference type="Pfam" id="PF13358">
    <property type="entry name" value="DDE_3"/>
    <property type="match status" value="1"/>
</dbReference>
<feature type="domain" description="Tc1-like transposase DDE" evidence="1">
    <location>
        <begin position="9"/>
        <end position="102"/>
    </location>
</feature>
<sequence length="131" mass="15390">MSLYDDYEIWYLDEVHFYRSTTICRMWAKRGCQPKVKSAPTQEKVAFIGYINPLTGELITNECNKFNYETVIESVKSFTEYVPSDKKILIVLDNAPWHKKAVRLLRASNEYPRLEFILFKAPNVKLRTLCS</sequence>
<keyword evidence="3" id="KW-1185">Reference proteome</keyword>
<organism evidence="2 3">
    <name type="scientific">Clostridium thermosuccinogenes</name>
    <dbReference type="NCBI Taxonomy" id="84032"/>
    <lineage>
        <taxon>Bacteria</taxon>
        <taxon>Bacillati</taxon>
        <taxon>Bacillota</taxon>
        <taxon>Clostridia</taxon>
        <taxon>Eubacteriales</taxon>
        <taxon>Clostridiaceae</taxon>
        <taxon>Clostridium</taxon>
    </lineage>
</organism>
<accession>A0A2K2F7C0</accession>
<dbReference type="KEGG" id="cthd:CDO33_17130"/>
<dbReference type="EMBL" id="NIOJ01000095">
    <property type="protein sequence ID" value="PNT94672.1"/>
    <property type="molecule type" value="Genomic_DNA"/>
</dbReference>
<evidence type="ECO:0000313" key="2">
    <source>
        <dbReference type="EMBL" id="PNT94672.1"/>
    </source>
</evidence>
<comment type="caution">
    <text evidence="2">The sequence shown here is derived from an EMBL/GenBank/DDBJ whole genome shotgun (WGS) entry which is preliminary data.</text>
</comment>
<reference evidence="2 3" key="1">
    <citation type="submission" date="2017-06" db="EMBL/GenBank/DDBJ databases">
        <title>Investigating the central metabolism of Clostridium thermosuccinogenes.</title>
        <authorList>
            <person name="Koendjbiharie J.G."/>
            <person name="van Kranenburg R."/>
        </authorList>
    </citation>
    <scope>NUCLEOTIDE SEQUENCE [LARGE SCALE GENOMIC DNA]</scope>
    <source>
        <strain evidence="2 3">DSM 5806</strain>
    </source>
</reference>
<proteinExistence type="predicted"/>
<evidence type="ECO:0000313" key="3">
    <source>
        <dbReference type="Proteomes" id="UP000236151"/>
    </source>
</evidence>
<dbReference type="InterPro" id="IPR036397">
    <property type="entry name" value="RNaseH_sf"/>
</dbReference>
<dbReference type="Proteomes" id="UP000236151">
    <property type="component" value="Unassembled WGS sequence"/>
</dbReference>
<protein>
    <recommendedName>
        <fullName evidence="1">Tc1-like transposase DDE domain-containing protein</fullName>
    </recommendedName>
</protein>